<dbReference type="Gene3D" id="1.10.287.110">
    <property type="entry name" value="DnaJ domain"/>
    <property type="match status" value="1"/>
</dbReference>
<dbReference type="InterPro" id="IPR051339">
    <property type="entry name" value="DnaJ_subfamily_B"/>
</dbReference>
<dbReference type="Gene3D" id="2.60.260.20">
    <property type="entry name" value="Urease metallochaperone UreE, N-terminal domain"/>
    <property type="match status" value="2"/>
</dbReference>
<dbReference type="CDD" id="cd10747">
    <property type="entry name" value="DnaJ_C"/>
    <property type="match status" value="1"/>
</dbReference>
<dbReference type="GO" id="GO:0051082">
    <property type="term" value="F:unfolded protein binding"/>
    <property type="evidence" value="ECO:0007669"/>
    <property type="project" value="InterPro"/>
</dbReference>
<feature type="domain" description="J" evidence="2">
    <location>
        <begin position="4"/>
        <end position="68"/>
    </location>
</feature>
<dbReference type="RefSeq" id="XP_019761566.1">
    <property type="nucleotide sequence ID" value="XM_019906007.2"/>
</dbReference>
<dbReference type="EnsemblMetazoa" id="XM_019906007.1">
    <property type="protein sequence ID" value="XP_019761566.1"/>
    <property type="gene ID" value="LOC109538656"/>
</dbReference>
<evidence type="ECO:0000256" key="1">
    <source>
        <dbReference type="ARBA" id="ARBA00023186"/>
    </source>
</evidence>
<dbReference type="FunFam" id="1.10.287.110:FF:000106">
    <property type="entry name" value="Putative heat shock protein-like protein"/>
    <property type="match status" value="1"/>
</dbReference>
<dbReference type="GO" id="GO:0006457">
    <property type="term" value="P:protein folding"/>
    <property type="evidence" value="ECO:0007669"/>
    <property type="project" value="InterPro"/>
</dbReference>
<dbReference type="InterPro" id="IPR001623">
    <property type="entry name" value="DnaJ_domain"/>
</dbReference>
<dbReference type="InterPro" id="IPR008971">
    <property type="entry name" value="HSP40/DnaJ_pept-bd"/>
</dbReference>
<reference evidence="4" key="1">
    <citation type="journal article" date="2013" name="Genome Biol.">
        <title>Draft genome of the mountain pine beetle, Dendroctonus ponderosae Hopkins, a major forest pest.</title>
        <authorList>
            <person name="Keeling C.I."/>
            <person name="Yuen M.M."/>
            <person name="Liao N.Y."/>
            <person name="Docking T.R."/>
            <person name="Chan S.K."/>
            <person name="Taylor G.A."/>
            <person name="Palmquist D.L."/>
            <person name="Jackman S.D."/>
            <person name="Nguyen A."/>
            <person name="Li M."/>
            <person name="Henderson H."/>
            <person name="Janes J.K."/>
            <person name="Zhao Y."/>
            <person name="Pandoh P."/>
            <person name="Moore R."/>
            <person name="Sperling F.A."/>
            <person name="Huber D.P."/>
            <person name="Birol I."/>
            <person name="Jones S.J."/>
            <person name="Bohlmann J."/>
        </authorList>
    </citation>
    <scope>NUCLEOTIDE SEQUENCE</scope>
</reference>
<sequence>MGVDYYGVLQIPRTSTELEIKKAYRNLALEFNCERCKIPKAYQVFALIGEAYEVLSKPLLRAVFDQYGEEGLKRGVPGPDGYIAGYHYHGDPMQTYKDFFGTTSPYADLLDVLKNPPQLCKTTDGIQVCKKQPPIRHPLQLTLHEVFFGGVKKMKIHRLVFVNEERNKTDIREKILTITVKPGVRAGTEIVFANEGDQNPAHIPADVIFITEDRPHELFVRQDDNLILTTTISLEQALVGTMVTVHTIDHRTIRVPITDVVSPTYEKTVENEGLPILDKYPLKGDLILRFDIVFPVYLTRTSKDLIKNAFAVSQVGKDSHEAINKLVLADKILRVEREQQLPPI</sequence>
<dbReference type="CDD" id="cd06257">
    <property type="entry name" value="DnaJ"/>
    <property type="match status" value="1"/>
</dbReference>
<dbReference type="GeneID" id="109538656"/>
<dbReference type="AlphaFoldDB" id="A0AAR5PLB5"/>
<proteinExistence type="predicted"/>
<organism evidence="3 4">
    <name type="scientific">Dendroctonus ponderosae</name>
    <name type="common">Mountain pine beetle</name>
    <dbReference type="NCBI Taxonomy" id="77166"/>
    <lineage>
        <taxon>Eukaryota</taxon>
        <taxon>Metazoa</taxon>
        <taxon>Ecdysozoa</taxon>
        <taxon>Arthropoda</taxon>
        <taxon>Hexapoda</taxon>
        <taxon>Insecta</taxon>
        <taxon>Pterygota</taxon>
        <taxon>Neoptera</taxon>
        <taxon>Endopterygota</taxon>
        <taxon>Coleoptera</taxon>
        <taxon>Polyphaga</taxon>
        <taxon>Cucujiformia</taxon>
        <taxon>Curculionidae</taxon>
        <taxon>Scolytinae</taxon>
        <taxon>Dendroctonus</taxon>
    </lineage>
</organism>
<dbReference type="InterPro" id="IPR036869">
    <property type="entry name" value="J_dom_sf"/>
</dbReference>
<keyword evidence="1" id="KW-0143">Chaperone</keyword>
<dbReference type="FunFam" id="2.60.260.20:FF:000002">
    <property type="entry name" value="Dnaj homolog subfamily b member"/>
    <property type="match status" value="1"/>
</dbReference>
<evidence type="ECO:0000313" key="3">
    <source>
        <dbReference type="EnsemblMetazoa" id="XP_019761566.1"/>
    </source>
</evidence>
<accession>A0AAR5PLB5</accession>
<dbReference type="PROSITE" id="PS50076">
    <property type="entry name" value="DNAJ_2"/>
    <property type="match status" value="1"/>
</dbReference>
<dbReference type="Proteomes" id="UP000019118">
    <property type="component" value="Unassembled WGS sequence"/>
</dbReference>
<keyword evidence="4" id="KW-1185">Reference proteome</keyword>
<dbReference type="GO" id="GO:0005829">
    <property type="term" value="C:cytosol"/>
    <property type="evidence" value="ECO:0007669"/>
    <property type="project" value="TreeGrafter"/>
</dbReference>
<name>A0AAR5PLB5_DENPD</name>
<evidence type="ECO:0000259" key="2">
    <source>
        <dbReference type="PROSITE" id="PS50076"/>
    </source>
</evidence>
<reference evidence="3" key="2">
    <citation type="submission" date="2024-08" db="UniProtKB">
        <authorList>
            <consortium name="EnsemblMetazoa"/>
        </authorList>
    </citation>
    <scope>IDENTIFICATION</scope>
</reference>
<dbReference type="GO" id="GO:0051087">
    <property type="term" value="F:protein-folding chaperone binding"/>
    <property type="evidence" value="ECO:0007669"/>
    <property type="project" value="TreeGrafter"/>
</dbReference>
<dbReference type="Pfam" id="PF00226">
    <property type="entry name" value="DnaJ"/>
    <property type="match status" value="1"/>
</dbReference>
<dbReference type="KEGG" id="dpa:109538656"/>
<dbReference type="SUPFAM" id="SSF46565">
    <property type="entry name" value="Chaperone J-domain"/>
    <property type="match status" value="1"/>
</dbReference>
<dbReference type="PANTHER" id="PTHR24078:SF519">
    <property type="entry name" value="DNAJ HOMOLOG SUBFAMILY B MEMBER 13"/>
    <property type="match status" value="1"/>
</dbReference>
<protein>
    <recommendedName>
        <fullName evidence="2">J domain-containing protein</fullName>
    </recommendedName>
</protein>
<dbReference type="PANTHER" id="PTHR24078">
    <property type="entry name" value="DNAJ HOMOLOG SUBFAMILY C MEMBER"/>
    <property type="match status" value="1"/>
</dbReference>
<dbReference type="Pfam" id="PF01556">
    <property type="entry name" value="DnaJ_C"/>
    <property type="match status" value="1"/>
</dbReference>
<evidence type="ECO:0000313" key="4">
    <source>
        <dbReference type="Proteomes" id="UP000019118"/>
    </source>
</evidence>
<dbReference type="InterPro" id="IPR002939">
    <property type="entry name" value="DnaJ_C"/>
</dbReference>
<dbReference type="SUPFAM" id="SSF49493">
    <property type="entry name" value="HSP40/DnaJ peptide-binding domain"/>
    <property type="match status" value="2"/>
</dbReference>
<dbReference type="FunFam" id="2.60.260.20:FF:000006">
    <property type="entry name" value="DnaJ subfamily B member 13"/>
    <property type="match status" value="1"/>
</dbReference>
<dbReference type="SMART" id="SM00271">
    <property type="entry name" value="DnaJ"/>
    <property type="match status" value="1"/>
</dbReference>
<dbReference type="PRINTS" id="PR00625">
    <property type="entry name" value="JDOMAIN"/>
</dbReference>